<comment type="caution">
    <text evidence="2">The sequence shown here is derived from an EMBL/GenBank/DDBJ whole genome shotgun (WGS) entry which is preliminary data.</text>
</comment>
<accession>A0ABW4J5J7</accession>
<evidence type="ECO:0000313" key="2">
    <source>
        <dbReference type="EMBL" id="MFD1670923.1"/>
    </source>
</evidence>
<evidence type="ECO:0000259" key="1">
    <source>
        <dbReference type="Pfam" id="PF18106"/>
    </source>
</evidence>
<protein>
    <recommendedName>
        <fullName evidence="1">Rolling Circle replication initiation protein N-terminal domain-containing protein</fullName>
    </recommendedName>
</protein>
<dbReference type="InterPro" id="IPR040819">
    <property type="entry name" value="Rol_Rep_N"/>
</dbReference>
<name>A0ABW4J5J7_9LACO</name>
<dbReference type="RefSeq" id="WP_225423647.1">
    <property type="nucleotide sequence ID" value="NZ_JBHTOP010000003.1"/>
</dbReference>
<dbReference type="Proteomes" id="UP001597267">
    <property type="component" value="Unassembled WGS sequence"/>
</dbReference>
<keyword evidence="3" id="KW-1185">Reference proteome</keyword>
<dbReference type="EMBL" id="JBHTOP010000003">
    <property type="protein sequence ID" value="MFD1670923.1"/>
    <property type="molecule type" value="Genomic_DNA"/>
</dbReference>
<proteinExistence type="predicted"/>
<reference evidence="3" key="1">
    <citation type="journal article" date="2019" name="Int. J. Syst. Evol. Microbiol.">
        <title>The Global Catalogue of Microorganisms (GCM) 10K type strain sequencing project: providing services to taxonomists for standard genome sequencing and annotation.</title>
        <authorList>
            <consortium name="The Broad Institute Genomics Platform"/>
            <consortium name="The Broad Institute Genome Sequencing Center for Infectious Disease"/>
            <person name="Wu L."/>
            <person name="Ma J."/>
        </authorList>
    </citation>
    <scope>NUCLEOTIDE SEQUENCE [LARGE SCALE GENOMIC DNA]</scope>
    <source>
        <strain evidence="3">CCM 8896</strain>
    </source>
</reference>
<feature type="domain" description="Rolling Circle replication initiation protein N-terminal" evidence="1">
    <location>
        <begin position="2"/>
        <end position="56"/>
    </location>
</feature>
<evidence type="ECO:0000313" key="3">
    <source>
        <dbReference type="Proteomes" id="UP001597267"/>
    </source>
</evidence>
<gene>
    <name evidence="2" type="ORF">ACFQ5M_02295</name>
</gene>
<organism evidence="2 3">
    <name type="scientific">Agrilactobacillus yilanensis</name>
    <dbReference type="NCBI Taxonomy" id="2485997"/>
    <lineage>
        <taxon>Bacteria</taxon>
        <taxon>Bacillati</taxon>
        <taxon>Bacillota</taxon>
        <taxon>Bacilli</taxon>
        <taxon>Lactobacillales</taxon>
        <taxon>Lactobacillaceae</taxon>
        <taxon>Agrilactobacillus</taxon>
    </lineage>
</organism>
<dbReference type="Pfam" id="PF18106">
    <property type="entry name" value="Rol_Rep_N"/>
    <property type="match status" value="1"/>
</dbReference>
<sequence length="58" mass="6392">MITKIIGLTPEHLIFEEHGLYGYSAMYIFSNIQVMVVPVSSNLGTLVEMKGQGCRTSS</sequence>